<protein>
    <submittedName>
        <fullName evidence="2">HupE / UreJ protein</fullName>
    </submittedName>
</protein>
<feature type="transmembrane region" description="Helical" evidence="1">
    <location>
        <begin position="71"/>
        <end position="89"/>
    </location>
</feature>
<feature type="transmembrane region" description="Helical" evidence="1">
    <location>
        <begin position="172"/>
        <end position="189"/>
    </location>
</feature>
<evidence type="ECO:0000313" key="3">
    <source>
        <dbReference type="Proteomes" id="UP000199138"/>
    </source>
</evidence>
<keyword evidence="1" id="KW-0812">Transmembrane</keyword>
<keyword evidence="3" id="KW-1185">Reference proteome</keyword>
<dbReference type="RefSeq" id="WP_093021232.1">
    <property type="nucleotide sequence ID" value="NZ_FPBK01000001.1"/>
</dbReference>
<reference evidence="2 3" key="1">
    <citation type="submission" date="2016-10" db="EMBL/GenBank/DDBJ databases">
        <authorList>
            <person name="de Groot N.N."/>
        </authorList>
    </citation>
    <scope>NUCLEOTIDE SEQUENCE [LARGE SCALE GENOMIC DNA]</scope>
    <source>
        <strain evidence="2 3">CGMCC 1.12333</strain>
    </source>
</reference>
<evidence type="ECO:0000313" key="2">
    <source>
        <dbReference type="EMBL" id="SFU26992.1"/>
    </source>
</evidence>
<sequence length="195" mass="22215">MDQFWFYTQLGLGHVLDINAYDHILFFAALVVPYLFRDWSRVLWLVTIFTIGHTASLLFAVYGMVNVEASYVEFLIPVTIFITAFYNVFTAGKSNEEKKINLVFLTSLGFGLIHGLGFSNYFKQIVAEQDGKLWKSLEFALGVEIAQVIVVFIVLFLGVVLQNIFRLKRRDWILVLSSIIIGIVIPMLADTYPFG</sequence>
<proteinExistence type="predicted"/>
<accession>A0A1I7ESU5</accession>
<organism evidence="2 3">
    <name type="scientific">Pustulibacterium marinum</name>
    <dbReference type="NCBI Taxonomy" id="1224947"/>
    <lineage>
        <taxon>Bacteria</taxon>
        <taxon>Pseudomonadati</taxon>
        <taxon>Bacteroidota</taxon>
        <taxon>Flavobacteriia</taxon>
        <taxon>Flavobacteriales</taxon>
        <taxon>Flavobacteriaceae</taxon>
        <taxon>Pustulibacterium</taxon>
    </lineage>
</organism>
<dbReference type="InterPro" id="IPR032809">
    <property type="entry name" value="Put_HupE_UreJ"/>
</dbReference>
<evidence type="ECO:0000256" key="1">
    <source>
        <dbReference type="SAM" id="Phobius"/>
    </source>
</evidence>
<feature type="transmembrane region" description="Helical" evidence="1">
    <location>
        <begin position="101"/>
        <end position="119"/>
    </location>
</feature>
<dbReference type="STRING" id="1224947.SAMN05216480_10129"/>
<keyword evidence="1" id="KW-1133">Transmembrane helix</keyword>
<dbReference type="AlphaFoldDB" id="A0A1I7ESU5"/>
<dbReference type="EMBL" id="FPBK01000001">
    <property type="protein sequence ID" value="SFU26992.1"/>
    <property type="molecule type" value="Genomic_DNA"/>
</dbReference>
<dbReference type="OrthoDB" id="9808870at2"/>
<name>A0A1I7ESU5_9FLAO</name>
<dbReference type="Pfam" id="PF13795">
    <property type="entry name" value="HupE_UreJ_2"/>
    <property type="match status" value="1"/>
</dbReference>
<feature type="transmembrane region" description="Helical" evidence="1">
    <location>
        <begin position="43"/>
        <end position="65"/>
    </location>
</feature>
<feature type="transmembrane region" description="Helical" evidence="1">
    <location>
        <begin position="139"/>
        <end position="160"/>
    </location>
</feature>
<gene>
    <name evidence="2" type="ORF">SAMN05216480_10129</name>
</gene>
<keyword evidence="1" id="KW-0472">Membrane</keyword>
<dbReference type="Proteomes" id="UP000199138">
    <property type="component" value="Unassembled WGS sequence"/>
</dbReference>
<feature type="transmembrane region" description="Helical" evidence="1">
    <location>
        <begin position="20"/>
        <end position="36"/>
    </location>
</feature>